<dbReference type="Pfam" id="PF13098">
    <property type="entry name" value="Thioredoxin_2"/>
    <property type="match status" value="1"/>
</dbReference>
<dbReference type="CDD" id="cd02951">
    <property type="entry name" value="SoxW"/>
    <property type="match status" value="1"/>
</dbReference>
<evidence type="ECO:0000259" key="2">
    <source>
        <dbReference type="Pfam" id="PF13098"/>
    </source>
</evidence>
<dbReference type="OrthoDB" id="9811036at2"/>
<dbReference type="SUPFAM" id="SSF52833">
    <property type="entry name" value="Thioredoxin-like"/>
    <property type="match status" value="1"/>
</dbReference>
<dbReference type="Proteomes" id="UP000218899">
    <property type="component" value="Chromosome"/>
</dbReference>
<evidence type="ECO:0000256" key="1">
    <source>
        <dbReference type="SAM" id="SignalP"/>
    </source>
</evidence>
<evidence type="ECO:0000313" key="4">
    <source>
        <dbReference type="Proteomes" id="UP000218899"/>
    </source>
</evidence>
<feature type="chain" id="PRO_5008571230" evidence="1">
    <location>
        <begin position="28"/>
        <end position="185"/>
    </location>
</feature>
<dbReference type="RefSeq" id="WP_096461494.1">
    <property type="nucleotide sequence ID" value="NZ_AP014936.1"/>
</dbReference>
<feature type="domain" description="Thioredoxin-like fold" evidence="2">
    <location>
        <begin position="54"/>
        <end position="154"/>
    </location>
</feature>
<organism evidence="3 4">
    <name type="scientific">Sulfurifustis variabilis</name>
    <dbReference type="NCBI Taxonomy" id="1675686"/>
    <lineage>
        <taxon>Bacteria</taxon>
        <taxon>Pseudomonadati</taxon>
        <taxon>Pseudomonadota</taxon>
        <taxon>Gammaproteobacteria</taxon>
        <taxon>Acidiferrobacterales</taxon>
        <taxon>Acidiferrobacteraceae</taxon>
        <taxon>Sulfurifustis</taxon>
    </lineage>
</organism>
<evidence type="ECO:0000313" key="3">
    <source>
        <dbReference type="EMBL" id="BAU49039.1"/>
    </source>
</evidence>
<feature type="signal peptide" evidence="1">
    <location>
        <begin position="1"/>
        <end position="27"/>
    </location>
</feature>
<protein>
    <submittedName>
        <fullName evidence="3">Thioredoxin</fullName>
    </submittedName>
</protein>
<dbReference type="AlphaFoldDB" id="A0A1B4V679"/>
<dbReference type="Gene3D" id="3.40.30.10">
    <property type="entry name" value="Glutaredoxin"/>
    <property type="match status" value="1"/>
</dbReference>
<keyword evidence="4" id="KW-1185">Reference proteome</keyword>
<reference evidence="3 4" key="1">
    <citation type="submission" date="2015-08" db="EMBL/GenBank/DDBJ databases">
        <title>Complete genome sequence of Sulfurifustis variabilis.</title>
        <authorList>
            <person name="Miura A."/>
            <person name="Kojima H."/>
            <person name="Fukui M."/>
        </authorList>
    </citation>
    <scope>NUCLEOTIDE SEQUENCE [LARGE SCALE GENOMIC DNA]</scope>
    <source>
        <strain evidence="4">skN76</strain>
    </source>
</reference>
<name>A0A1B4V679_9GAMM</name>
<dbReference type="InterPro" id="IPR036249">
    <property type="entry name" value="Thioredoxin-like_sf"/>
</dbReference>
<dbReference type="InterPro" id="IPR041737">
    <property type="entry name" value="SoxW"/>
</dbReference>
<accession>A0A1B4V679</accession>
<gene>
    <name evidence="3" type="ORF">SVA_2491</name>
</gene>
<dbReference type="EMBL" id="AP014936">
    <property type="protein sequence ID" value="BAU49039.1"/>
    <property type="molecule type" value="Genomic_DNA"/>
</dbReference>
<dbReference type="InterPro" id="IPR012336">
    <property type="entry name" value="Thioredoxin-like_fold"/>
</dbReference>
<sequence>MTRNRIPRSLLALVALLALGAAALARAETRDAMTHFFHQSFGNLKEEAETARAEGKLGLLVMFNDPDCPWCNKMKATVLSQSGVQDYYRRYFRPLHIDTRGDTPLVDFSGREMAEKDFAFREHRVRATPVFIFFDLEGRPVMRYTGATATVEEFVWLGEFVQSGEYRHKNFTVYKRERLAAKRSS</sequence>
<keyword evidence="1" id="KW-0732">Signal</keyword>
<dbReference type="KEGG" id="sva:SVA_2491"/>
<proteinExistence type="predicted"/>